<comment type="caution">
    <text evidence="1">The sequence shown here is derived from an EMBL/GenBank/DDBJ whole genome shotgun (WGS) entry which is preliminary data.</text>
</comment>
<dbReference type="Gene3D" id="3.40.390.10">
    <property type="entry name" value="Collagenase (Catalytic Domain)"/>
    <property type="match status" value="1"/>
</dbReference>
<reference evidence="1" key="1">
    <citation type="submission" date="2018-11" db="EMBL/GenBank/DDBJ databases">
        <authorList>
            <consortium name="PulseNet: The National Subtyping Network for Foodborne Disease Surveillance"/>
            <person name="Tarr C.L."/>
            <person name="Trees E."/>
            <person name="Katz L.S."/>
            <person name="Carleton-Romer H.A."/>
            <person name="Stroika S."/>
            <person name="Kucerova Z."/>
            <person name="Roache K.F."/>
            <person name="Sabol A.L."/>
            <person name="Besser J."/>
            <person name="Gerner-Smidt P."/>
        </authorList>
    </citation>
    <scope>NUCLEOTIDE SEQUENCE [LARGE SCALE GENOMIC DNA]</scope>
    <source>
        <strain evidence="1">PNUSAS057377</strain>
    </source>
</reference>
<evidence type="ECO:0000313" key="1">
    <source>
        <dbReference type="EMBL" id="MFK71524.1"/>
    </source>
</evidence>
<protein>
    <submittedName>
        <fullName evidence="1">Type IV secretion protein Rhs</fullName>
    </submittedName>
</protein>
<organism evidence="1">
    <name type="scientific">Salmonella enterica</name>
    <name type="common">Salmonella choleraesuis</name>
    <dbReference type="NCBI Taxonomy" id="28901"/>
    <lineage>
        <taxon>Bacteria</taxon>
        <taxon>Pseudomonadati</taxon>
        <taxon>Pseudomonadota</taxon>
        <taxon>Gammaproteobacteria</taxon>
        <taxon>Enterobacterales</taxon>
        <taxon>Enterobacteriaceae</taxon>
        <taxon>Salmonella</taxon>
    </lineage>
</organism>
<sequence>MTLAIATPVIAVCDNHGITIRTLNWNREDKDSPRRLLVTHTRLDTASRATVQRDPRRFAARQQDDTALSNLYCMSSLTGQVLKRASTDSGWQVTRFDAASRTAWSIDGRGTVHTQAYDMLGRPQSGCKRLKGEALRVSWRHAYTDTCSADANAQKNNLRGLCVQRWDDSGLQTVESVALSGAILRQTQQFLLSAQAQPDWPEDDAGKQALLEDKIYVSTISADARGISLNQTDAMGNQQSWRYDVSSHVKSQYATLSDGKKQTLLEDTMWSAAGQVLEEKTGNGVTTSYRYEPETQRLSAMSALRADSTLLQDLDYGYDNTGNLISITDNTIATRYFQNQQTDGRREFTYDALYQLLEATGRENAGNTTVPYAVLPASIPTDSTQTIGYTRSFRYDDSGNLLSLSHQGAACFTRTMVVSDASNRSRLQNDTGTLTPDDVDAAFDPNGNLLNLQVSATASEQLILDASDHLQTVILLDRNGDIQQSDREIYQYSAGMRMRKQTRILTKADSNLWTVDEVRYLPGLELRRHWQETITGDTVTPQDPTEELHVITTQAGRAGIRLLHWKTGKPDSIDNNQARWQMSDNIYALELDAQGQTISREEYYPFGGTAVWAARSELEASYKVIRYCGKERDSTGLYYYGYRYYAPWLCRWTAADPGQEIDGLNLYRMVRNNPVTLTDDLGLAPGGNSAQPSASEERFQSIVPDLISIVREQISDARQALEGNARVVPENSWWTYLQHLWERWNPLADNPSSSTNKPNEINNETRAIIKDYMGNDSKETIKTLRDALEKMHQAAAALNENSFRNIKEEPYAPKNATACVGTNEHNLYDTSKDIKILINYEDTGKRHLYDIATIIIHEMTHLVLKTKDYCNSQTVPFPGKFDGKSTKKLRQYASQTNSTPLTGADNIANLISLLYYSQACDEQTKSLYTRYKQSLSKSGWREALLDFGGTMPEVSWPRVSSAEIQRRVLPVNSRSSRIKPASAH</sequence>
<dbReference type="Gene3D" id="2.180.10.10">
    <property type="entry name" value="RHS repeat-associated core"/>
    <property type="match status" value="1"/>
</dbReference>
<accession>A0A3J4MLV1</accession>
<dbReference type="InterPro" id="IPR050708">
    <property type="entry name" value="T6SS_VgrG/RHS"/>
</dbReference>
<dbReference type="PANTHER" id="PTHR32305">
    <property type="match status" value="1"/>
</dbReference>
<dbReference type="NCBIfam" id="TIGR03696">
    <property type="entry name" value="Rhs_assc_core"/>
    <property type="match status" value="1"/>
</dbReference>
<dbReference type="GO" id="GO:0008237">
    <property type="term" value="F:metallopeptidase activity"/>
    <property type="evidence" value="ECO:0007669"/>
    <property type="project" value="InterPro"/>
</dbReference>
<dbReference type="Proteomes" id="UP000885320">
    <property type="component" value="Unassembled WGS sequence"/>
</dbReference>
<proteinExistence type="predicted"/>
<dbReference type="PANTHER" id="PTHR32305:SF15">
    <property type="entry name" value="PROTEIN RHSA-RELATED"/>
    <property type="match status" value="1"/>
</dbReference>
<dbReference type="InterPro" id="IPR024079">
    <property type="entry name" value="MetalloPept_cat_dom_sf"/>
</dbReference>
<dbReference type="EMBL" id="RMUA01000043">
    <property type="protein sequence ID" value="MFK71524.1"/>
    <property type="molecule type" value="Genomic_DNA"/>
</dbReference>
<dbReference type="AlphaFoldDB" id="A0A3J4MLV1"/>
<dbReference type="InterPro" id="IPR022385">
    <property type="entry name" value="Rhs_assc_core"/>
</dbReference>
<gene>
    <name evidence="1" type="ORF">EEN95_20375</name>
</gene>
<name>A0A3J4MLV1_SALER</name>